<dbReference type="InterPro" id="IPR046358">
    <property type="entry name" value="Flagellin_C"/>
</dbReference>
<comment type="subcellular location">
    <subcellularLocation>
        <location evidence="1">Bacterial flagellum</location>
    </subcellularLocation>
</comment>
<dbReference type="Pfam" id="PF00669">
    <property type="entry name" value="Flagellin_N"/>
    <property type="match status" value="1"/>
</dbReference>
<evidence type="ECO:0000256" key="3">
    <source>
        <dbReference type="ARBA" id="ARBA00023143"/>
    </source>
</evidence>
<dbReference type="Gene3D" id="1.20.1330.10">
    <property type="entry name" value="f41 fragment of flagellin, N-terminal domain"/>
    <property type="match status" value="1"/>
</dbReference>
<keyword evidence="7" id="KW-1185">Reference proteome</keyword>
<keyword evidence="6" id="KW-0969">Cilium</keyword>
<name>A0A4R2RM81_9FIRM</name>
<organism evidence="6 7">
    <name type="scientific">Heliophilum fasciatum</name>
    <dbReference type="NCBI Taxonomy" id="35700"/>
    <lineage>
        <taxon>Bacteria</taxon>
        <taxon>Bacillati</taxon>
        <taxon>Bacillota</taxon>
        <taxon>Clostridia</taxon>
        <taxon>Eubacteriales</taxon>
        <taxon>Heliobacteriaceae</taxon>
        <taxon>Heliophilum</taxon>
    </lineage>
</organism>
<keyword evidence="3" id="KW-0975">Bacterial flagellum</keyword>
<dbReference type="InterPro" id="IPR001492">
    <property type="entry name" value="Flagellin"/>
</dbReference>
<reference evidence="6 7" key="1">
    <citation type="submission" date="2019-03" db="EMBL/GenBank/DDBJ databases">
        <title>Genomic Encyclopedia of Type Strains, Phase IV (KMG-IV): sequencing the most valuable type-strain genomes for metagenomic binning, comparative biology and taxonomic classification.</title>
        <authorList>
            <person name="Goeker M."/>
        </authorList>
    </citation>
    <scope>NUCLEOTIDE SEQUENCE [LARGE SCALE GENOMIC DNA]</scope>
    <source>
        <strain evidence="6 7">DSM 11170</strain>
    </source>
</reference>
<keyword evidence="6" id="KW-0282">Flagellum</keyword>
<proteinExistence type="inferred from homology"/>
<evidence type="ECO:0000259" key="4">
    <source>
        <dbReference type="Pfam" id="PF00669"/>
    </source>
</evidence>
<feature type="domain" description="Flagellin C-terminal" evidence="5">
    <location>
        <begin position="222"/>
        <end position="300"/>
    </location>
</feature>
<dbReference type="PANTHER" id="PTHR42792:SF1">
    <property type="entry name" value="FLAGELLAR HOOK-ASSOCIATED PROTEIN 3"/>
    <property type="match status" value="1"/>
</dbReference>
<dbReference type="PANTHER" id="PTHR42792">
    <property type="entry name" value="FLAGELLIN"/>
    <property type="match status" value="1"/>
</dbReference>
<accession>A0A4R2RM81</accession>
<gene>
    <name evidence="6" type="ORF">EDD73_11255</name>
</gene>
<dbReference type="NCBIfam" id="TIGR02550">
    <property type="entry name" value="flagell_flgL"/>
    <property type="match status" value="1"/>
</dbReference>
<dbReference type="Proteomes" id="UP000294813">
    <property type="component" value="Unassembled WGS sequence"/>
</dbReference>
<evidence type="ECO:0000256" key="2">
    <source>
        <dbReference type="ARBA" id="ARBA00005709"/>
    </source>
</evidence>
<comment type="caution">
    <text evidence="6">The sequence shown here is derived from an EMBL/GenBank/DDBJ whole genome shotgun (WGS) entry which is preliminary data.</text>
</comment>
<feature type="domain" description="Flagellin N-terminal" evidence="4">
    <location>
        <begin position="7"/>
        <end position="143"/>
    </location>
</feature>
<evidence type="ECO:0000313" key="6">
    <source>
        <dbReference type="EMBL" id="TCP64094.1"/>
    </source>
</evidence>
<dbReference type="AlphaFoldDB" id="A0A4R2RM81"/>
<dbReference type="Pfam" id="PF00700">
    <property type="entry name" value="Flagellin_C"/>
    <property type="match status" value="1"/>
</dbReference>
<dbReference type="GO" id="GO:0009424">
    <property type="term" value="C:bacterial-type flagellum hook"/>
    <property type="evidence" value="ECO:0007669"/>
    <property type="project" value="InterPro"/>
</dbReference>
<evidence type="ECO:0000259" key="5">
    <source>
        <dbReference type="Pfam" id="PF00700"/>
    </source>
</evidence>
<protein>
    <submittedName>
        <fullName evidence="6">Flagellar hook-associated protein 3 FlgL</fullName>
    </submittedName>
</protein>
<dbReference type="PRINTS" id="PR00207">
    <property type="entry name" value="FLAGELLIN"/>
</dbReference>
<dbReference type="EMBL" id="SLXT01000012">
    <property type="protein sequence ID" value="TCP64094.1"/>
    <property type="molecule type" value="Genomic_DNA"/>
</dbReference>
<keyword evidence="6" id="KW-0966">Cell projection</keyword>
<dbReference type="GO" id="GO:0005198">
    <property type="term" value="F:structural molecule activity"/>
    <property type="evidence" value="ECO:0007669"/>
    <property type="project" value="InterPro"/>
</dbReference>
<dbReference type="GO" id="GO:0071973">
    <property type="term" value="P:bacterial-type flagellum-dependent cell motility"/>
    <property type="evidence" value="ECO:0007669"/>
    <property type="project" value="InterPro"/>
</dbReference>
<dbReference type="InterPro" id="IPR001029">
    <property type="entry name" value="Flagellin_N"/>
</dbReference>
<dbReference type="InterPro" id="IPR013384">
    <property type="entry name" value="Flagell_FlgL"/>
</dbReference>
<evidence type="ECO:0000256" key="1">
    <source>
        <dbReference type="ARBA" id="ARBA00004365"/>
    </source>
</evidence>
<evidence type="ECO:0000313" key="7">
    <source>
        <dbReference type="Proteomes" id="UP000294813"/>
    </source>
</evidence>
<sequence>MKPLRITQSMISNNFMNNLNSINQQMEKTQYQLGSGQLYRLPEDGPTETVKAMVYSSTLTQVNKYIDNIREARIWLDNSDAALNEVNNVMQRINELFVEANTDTLGIKERQAIAKEINELTQHISSVANTSVAGRSIFAGTKTEVTPSQQDPVTGEWRWLGNSNPINVEFDANVTVQINTIGQKLFATPVGASGKDLMNFLQDMTAKLEKGERVAGNTELGQFMDVLLQERAAIGGRVNRVDFTENRLQDFEISVKDLLSKTANADMAEVYTQMSMQQNIYRAALSAGSKIIQPSLVDFLR</sequence>
<dbReference type="SUPFAM" id="SSF64518">
    <property type="entry name" value="Phase 1 flagellin"/>
    <property type="match status" value="1"/>
</dbReference>
<comment type="similarity">
    <text evidence="2">Belongs to the bacterial flagellin family.</text>
</comment>